<feature type="modified residue" description="4-aspartylphosphate" evidence="2">
    <location>
        <position position="203"/>
    </location>
</feature>
<dbReference type="InterPro" id="IPR011006">
    <property type="entry name" value="CheY-like_superfamily"/>
</dbReference>
<dbReference type="SUPFAM" id="SSF52172">
    <property type="entry name" value="CheY-like"/>
    <property type="match status" value="2"/>
</dbReference>
<dbReference type="AlphaFoldDB" id="A0A7X0PBP3"/>
<feature type="modified residue" description="4-aspartylphosphate" evidence="2">
    <location>
        <position position="57"/>
    </location>
</feature>
<dbReference type="SMART" id="SM00448">
    <property type="entry name" value="REC"/>
    <property type="match status" value="2"/>
</dbReference>
<dbReference type="PROSITE" id="PS50110">
    <property type="entry name" value="RESPONSE_REGULATORY"/>
    <property type="match status" value="2"/>
</dbReference>
<comment type="caution">
    <text evidence="6">The sequence shown here is derived from an EMBL/GenBank/DDBJ whole genome shotgun (WGS) entry which is preliminary data.</text>
</comment>
<dbReference type="GO" id="GO:0000160">
    <property type="term" value="P:phosphorelay signal transduction system"/>
    <property type="evidence" value="ECO:0007669"/>
    <property type="project" value="InterPro"/>
</dbReference>
<dbReference type="InterPro" id="IPR001789">
    <property type="entry name" value="Sig_transdc_resp-reg_receiver"/>
</dbReference>
<dbReference type="EMBL" id="JACHLK010000002">
    <property type="protein sequence ID" value="MBB6558622.1"/>
    <property type="molecule type" value="Genomic_DNA"/>
</dbReference>
<proteinExistence type="predicted"/>
<dbReference type="PANTHER" id="PTHR44591">
    <property type="entry name" value="STRESS RESPONSE REGULATOR PROTEIN 1"/>
    <property type="match status" value="1"/>
</dbReference>
<evidence type="ECO:0000259" key="5">
    <source>
        <dbReference type="PROSITE" id="PS50110"/>
    </source>
</evidence>
<feature type="domain" description="Response regulatory" evidence="5">
    <location>
        <begin position="7"/>
        <end position="124"/>
    </location>
</feature>
<name>A0A7X0PBP3_9BURK</name>
<evidence type="ECO:0000313" key="7">
    <source>
        <dbReference type="Proteomes" id="UP000575083"/>
    </source>
</evidence>
<dbReference type="Proteomes" id="UP000575083">
    <property type="component" value="Unassembled WGS sequence"/>
</dbReference>
<protein>
    <submittedName>
        <fullName evidence="6">CheY-like chemotaxis protein</fullName>
    </submittedName>
</protein>
<feature type="region of interest" description="Disordered" evidence="4">
    <location>
        <begin position="128"/>
        <end position="148"/>
    </location>
</feature>
<reference evidence="6 7" key="1">
    <citation type="submission" date="2020-08" db="EMBL/GenBank/DDBJ databases">
        <title>Functional genomics of gut bacteria from endangered species of beetles.</title>
        <authorList>
            <person name="Carlos-Shanley C."/>
        </authorList>
    </citation>
    <scope>NUCLEOTIDE SEQUENCE [LARGE SCALE GENOMIC DNA]</scope>
    <source>
        <strain evidence="6 7">S00198</strain>
    </source>
</reference>
<dbReference type="InterPro" id="IPR050595">
    <property type="entry name" value="Bact_response_regulator"/>
</dbReference>
<dbReference type="Gene3D" id="3.40.50.2300">
    <property type="match status" value="2"/>
</dbReference>
<feature type="domain" description="Response regulatory" evidence="5">
    <location>
        <begin position="154"/>
        <end position="270"/>
    </location>
</feature>
<accession>A0A7X0PBP3</accession>
<feature type="coiled-coil region" evidence="3">
    <location>
        <begin position="269"/>
        <end position="309"/>
    </location>
</feature>
<organism evidence="6 7">
    <name type="scientific">Acidovorax soli</name>
    <dbReference type="NCBI Taxonomy" id="592050"/>
    <lineage>
        <taxon>Bacteria</taxon>
        <taxon>Pseudomonadati</taxon>
        <taxon>Pseudomonadota</taxon>
        <taxon>Betaproteobacteria</taxon>
        <taxon>Burkholderiales</taxon>
        <taxon>Comamonadaceae</taxon>
        <taxon>Acidovorax</taxon>
    </lineage>
</organism>
<feature type="compositionally biased region" description="Pro residues" evidence="4">
    <location>
        <begin position="136"/>
        <end position="147"/>
    </location>
</feature>
<sequence>MHPSKTTVLLAEGASAMRQALASQLQSFGFGQVLQARDGTRALQLLRAEPVHVVICDMDMQGMDGLALLEAMRTDPKLAGLPFMLMSGGLDRDSAARAIRLGIGDLLVKPFTVRRLIERMQRVLQRPSSAAALPGGAPPDLPPLEPVPEPERATILVVDDTPENLQLLAGLFRDRFKVKIAHNGEKALAICQSDAPPDLILLDVMMPGMDGFEVARRLREHHASECTPIIFVTAMTDDASRHQGLSLGAIDYVFKPIDPELLQLRVSNLMVYVEHRKQLQRDFDQLQENSRLQAEVERLQVEVKTLRGG</sequence>
<dbReference type="RefSeq" id="WP_184856043.1">
    <property type="nucleotide sequence ID" value="NZ_JACHLK010000002.1"/>
</dbReference>
<gene>
    <name evidence="6" type="ORF">HNP48_001286</name>
</gene>
<evidence type="ECO:0000256" key="4">
    <source>
        <dbReference type="SAM" id="MobiDB-lite"/>
    </source>
</evidence>
<keyword evidence="3" id="KW-0175">Coiled coil</keyword>
<dbReference type="Pfam" id="PF00072">
    <property type="entry name" value="Response_reg"/>
    <property type="match status" value="2"/>
</dbReference>
<evidence type="ECO:0000313" key="6">
    <source>
        <dbReference type="EMBL" id="MBB6558622.1"/>
    </source>
</evidence>
<evidence type="ECO:0000256" key="1">
    <source>
        <dbReference type="ARBA" id="ARBA00022553"/>
    </source>
</evidence>
<evidence type="ECO:0000256" key="3">
    <source>
        <dbReference type="SAM" id="Coils"/>
    </source>
</evidence>
<dbReference type="PANTHER" id="PTHR44591:SF3">
    <property type="entry name" value="RESPONSE REGULATORY DOMAIN-CONTAINING PROTEIN"/>
    <property type="match status" value="1"/>
</dbReference>
<keyword evidence="1 2" id="KW-0597">Phosphoprotein</keyword>
<keyword evidence="7" id="KW-1185">Reference proteome</keyword>
<evidence type="ECO:0000256" key="2">
    <source>
        <dbReference type="PROSITE-ProRule" id="PRU00169"/>
    </source>
</evidence>